<dbReference type="InterPro" id="IPR029044">
    <property type="entry name" value="Nucleotide-diphossugar_trans"/>
</dbReference>
<dbReference type="GO" id="GO:0052645">
    <property type="term" value="P:F420-0 metabolic process"/>
    <property type="evidence" value="ECO:0007669"/>
    <property type="project" value="UniProtKB-UniRule"/>
</dbReference>
<evidence type="ECO:0000256" key="5">
    <source>
        <dbReference type="HAMAP-Rule" id="MF_02114"/>
    </source>
</evidence>
<protein>
    <recommendedName>
        <fullName evidence="5">2-phospho-L-lactate guanylyltransferase</fullName>
        <shortName evidence="5">LP guanylyltransferase</shortName>
        <ecNumber evidence="5">2.7.7.68</ecNumber>
    </recommendedName>
</protein>
<dbReference type="EC" id="2.7.7.68" evidence="5"/>
<dbReference type="GO" id="GO:0005525">
    <property type="term" value="F:GTP binding"/>
    <property type="evidence" value="ECO:0007669"/>
    <property type="project" value="UniProtKB-KW"/>
</dbReference>
<accession>A0A8T5UX93</accession>
<comment type="subunit">
    <text evidence="5">Homodimer.</text>
</comment>
<dbReference type="GO" id="GO:0043814">
    <property type="term" value="F:phospholactate guanylyltransferase activity"/>
    <property type="evidence" value="ECO:0007669"/>
    <property type="project" value="UniProtKB-EC"/>
</dbReference>
<dbReference type="RefSeq" id="WP_223792449.1">
    <property type="nucleotide sequence ID" value="NZ_JAIOUQ010000016.1"/>
</dbReference>
<sequence>MKKTTAIIPVSRFTHAKTRLSPTLTALERENLLKSMLMDVIGVLKEKIDNVVVISSDEEVLNYVKGMGVISLIEKGETDLNGALMQAVEYCSEFSDQVLVVPSDVPLMKSEHVDNIIKMGEKYELVIAPAKGGGTNALLCPVYGIEMKFGECSFFEHIKKAEAKNWPYAIYDSFYMSLDVNTAEDLGEIMLHGIDTETRKFLKSSGLEVIANHGKERLHIKRSTEK</sequence>
<keyword evidence="3 5" id="KW-0547">Nucleotide-binding</keyword>
<evidence type="ECO:0000256" key="4">
    <source>
        <dbReference type="ARBA" id="ARBA00023134"/>
    </source>
</evidence>
<evidence type="ECO:0000256" key="3">
    <source>
        <dbReference type="ARBA" id="ARBA00022741"/>
    </source>
</evidence>
<dbReference type="Proteomes" id="UP000825933">
    <property type="component" value="Unassembled WGS sequence"/>
</dbReference>
<dbReference type="AlphaFoldDB" id="A0A8T5UX93"/>
<keyword evidence="7" id="KW-1185">Reference proteome</keyword>
<comment type="catalytic activity">
    <reaction evidence="5">
        <text>(2S)-2-phospholactate + GTP + H(+) = (2S)-lactyl-2-diphospho-5'-guanosine + diphosphate</text>
        <dbReference type="Rhea" id="RHEA:63424"/>
        <dbReference type="ChEBI" id="CHEBI:15378"/>
        <dbReference type="ChEBI" id="CHEBI:33019"/>
        <dbReference type="ChEBI" id="CHEBI:37565"/>
        <dbReference type="ChEBI" id="CHEBI:59435"/>
        <dbReference type="ChEBI" id="CHEBI:59906"/>
        <dbReference type="EC" id="2.7.7.68"/>
    </reaction>
</comment>
<keyword evidence="1 5" id="KW-0808">Transferase</keyword>
<dbReference type="HAMAP" id="MF_02114">
    <property type="entry name" value="CofC"/>
    <property type="match status" value="1"/>
</dbReference>
<dbReference type="Pfam" id="PF01983">
    <property type="entry name" value="CofC"/>
    <property type="match status" value="1"/>
</dbReference>
<evidence type="ECO:0000256" key="2">
    <source>
        <dbReference type="ARBA" id="ARBA00022695"/>
    </source>
</evidence>
<name>A0A8T5UX93_9EURY</name>
<comment type="similarity">
    <text evidence="5">Belongs to the CofC family.</text>
</comment>
<dbReference type="SUPFAM" id="SSF53448">
    <property type="entry name" value="Nucleotide-diphospho-sugar transferases"/>
    <property type="match status" value="1"/>
</dbReference>
<comment type="pathway">
    <text evidence="5">Cofactor biosynthesis; coenzyme F420 biosynthesis.</text>
</comment>
<keyword evidence="2 5" id="KW-0548">Nucleotidyltransferase</keyword>
<comment type="function">
    <text evidence="5">Guanylyltransferase that catalyzes the activation of (2S)-2-phospholactate (2-PL) as (2S)-lactyl-2-diphospho-5'-guanosine, via the condensation of 2-PL with GTP. It is involved in the biosynthesis of coenzyme F420, a hydride carrier cofactor.</text>
</comment>
<keyword evidence="4 5" id="KW-0342">GTP-binding</keyword>
<proteinExistence type="inferred from homology"/>
<reference evidence="7" key="1">
    <citation type="journal article" date="2022" name="Microbiol. Resour. Announc.">
        <title>Draft Genome Sequence of a Methanogenic Archaeon from West Spitsbergen Permafrost.</title>
        <authorList>
            <person name="Trubitsyn V."/>
            <person name="Rivkina E."/>
            <person name="Shcherbakova V."/>
        </authorList>
    </citation>
    <scope>NUCLEOTIDE SEQUENCE [LARGE SCALE GENOMIC DNA]</scope>
    <source>
        <strain evidence="7">VT</strain>
    </source>
</reference>
<evidence type="ECO:0000313" key="7">
    <source>
        <dbReference type="Proteomes" id="UP000825933"/>
    </source>
</evidence>
<evidence type="ECO:0000313" key="6">
    <source>
        <dbReference type="EMBL" id="MBZ2166907.1"/>
    </source>
</evidence>
<dbReference type="PANTHER" id="PTHR40392">
    <property type="entry name" value="2-PHOSPHO-L-LACTATE GUANYLYLTRANSFERASE"/>
    <property type="match status" value="1"/>
</dbReference>
<dbReference type="NCBIfam" id="TIGR03552">
    <property type="entry name" value="F420_cofC"/>
    <property type="match status" value="1"/>
</dbReference>
<dbReference type="Gene3D" id="3.90.550.10">
    <property type="entry name" value="Spore Coat Polysaccharide Biosynthesis Protein SpsA, Chain A"/>
    <property type="match status" value="1"/>
</dbReference>
<evidence type="ECO:0000256" key="1">
    <source>
        <dbReference type="ARBA" id="ARBA00022679"/>
    </source>
</evidence>
<dbReference type="PANTHER" id="PTHR40392:SF1">
    <property type="entry name" value="2-PHOSPHO-L-LACTATE GUANYLYLTRANSFERASE"/>
    <property type="match status" value="1"/>
</dbReference>
<dbReference type="EMBL" id="JAIOUQ010000016">
    <property type="protein sequence ID" value="MBZ2166907.1"/>
    <property type="molecule type" value="Genomic_DNA"/>
</dbReference>
<organism evidence="6 7">
    <name type="scientific">Methanobacterium spitsbergense</name>
    <dbReference type="NCBI Taxonomy" id="2874285"/>
    <lineage>
        <taxon>Archaea</taxon>
        <taxon>Methanobacteriati</taxon>
        <taxon>Methanobacteriota</taxon>
        <taxon>Methanomada group</taxon>
        <taxon>Methanobacteria</taxon>
        <taxon>Methanobacteriales</taxon>
        <taxon>Methanobacteriaceae</taxon>
        <taxon>Methanobacterium</taxon>
    </lineage>
</organism>
<comment type="caution">
    <text evidence="6">The sequence shown here is derived from an EMBL/GenBank/DDBJ whole genome shotgun (WGS) entry which is preliminary data.</text>
</comment>
<dbReference type="InterPro" id="IPR002835">
    <property type="entry name" value="CofC"/>
</dbReference>
<gene>
    <name evidence="5 6" type="primary">cofC</name>
    <name evidence="6" type="ORF">K8N75_12760</name>
</gene>